<organism evidence="9 10">
    <name type="scientific">Pythium oligandrum</name>
    <name type="common">Mycoparasitic fungus</name>
    <dbReference type="NCBI Taxonomy" id="41045"/>
    <lineage>
        <taxon>Eukaryota</taxon>
        <taxon>Sar</taxon>
        <taxon>Stramenopiles</taxon>
        <taxon>Oomycota</taxon>
        <taxon>Peronosporomycetes</taxon>
        <taxon>Pythiales</taxon>
        <taxon>Pythiaceae</taxon>
        <taxon>Pythium</taxon>
    </lineage>
</organism>
<dbReference type="InterPro" id="IPR036034">
    <property type="entry name" value="PDZ_sf"/>
</dbReference>
<feature type="compositionally biased region" description="Polar residues" evidence="6">
    <location>
        <begin position="425"/>
        <end position="439"/>
    </location>
</feature>
<dbReference type="Pfam" id="PF00443">
    <property type="entry name" value="UCH"/>
    <property type="match status" value="1"/>
</dbReference>
<comment type="caution">
    <text evidence="9">The sequence shown here is derived from an EMBL/GenBank/DDBJ whole genome shotgun (WGS) entry which is preliminary data.</text>
</comment>
<keyword evidence="4" id="KW-0378">Hydrolase</keyword>
<dbReference type="Gene3D" id="3.90.70.10">
    <property type="entry name" value="Cysteine proteinases"/>
    <property type="match status" value="1"/>
</dbReference>
<dbReference type="PANTHER" id="PTHR22975:SF9">
    <property type="entry name" value="ECHINUS SPLICE FORM 3"/>
    <property type="match status" value="1"/>
</dbReference>
<dbReference type="AlphaFoldDB" id="A0A8K1CKK6"/>
<dbReference type="CDD" id="cd02257">
    <property type="entry name" value="Peptidase_C19"/>
    <property type="match status" value="1"/>
</dbReference>
<dbReference type="InterPro" id="IPR052398">
    <property type="entry name" value="Ubiquitin_hydrolase_53/54"/>
</dbReference>
<evidence type="ECO:0000256" key="4">
    <source>
        <dbReference type="ARBA" id="ARBA00022801"/>
    </source>
</evidence>
<dbReference type="Proteomes" id="UP000794436">
    <property type="component" value="Unassembled WGS sequence"/>
</dbReference>
<evidence type="ECO:0000256" key="2">
    <source>
        <dbReference type="ARBA" id="ARBA00022771"/>
    </source>
</evidence>
<evidence type="ECO:0000256" key="1">
    <source>
        <dbReference type="ARBA" id="ARBA00022723"/>
    </source>
</evidence>
<sequence length="747" mass="83061">MSLNASHSWLGQSRVVSRRKGLTNDLGENNCFLNVIIQSLWHLRSCRVLIATGDHALHHRFGGKTTKLAQEAAARGSCLLCELEQIFILYQFAEEPVLEVDRVRLALGNMFQLGAMNDATETLEAILDALHWDTFNRMLALRRGHQCLSMDELSQSSVEDASSIICEPQCIAHLLFQMNLMELKSCRQCGETNEPLMNTDFLYRVYAQELLNYAKGKSLEDVLRLEAQGGCIAEECMPTCDACKSGAKMQQSRWILQLPMVFAISIIWSSDHVQKNDVKAWMELLSSQNSRAKKNQDDELQTLDLGRIFRLDTKPDEQAASDYNFRGMVCYYGRHYVGFFKSRSVENGVSGERWFLFDDTRVKPVGNWDEVRSRIERGVYQPTLLFYERKGIKQESLEKFATEIHQWWEQSAEAIDEANRKESSAPVSNGASTPASSLGSPVEPKAVSPKEHPASPKVPTTNTLVPISPIKADAAPVIPPALSQNGGRSWLEEDIFLMHQSAQDTLSRLNGILSREVKSTKTPDLGASMSMPRSIRRREYSFHRPDEAMEEINRDDIFRDHVDPPSTKLQTLLEESEPVVARVIAELESVTLQPQQTSADGREVQLPSKVFDVQLTASDGGLGLVLEEASEGSVSVLKNGQKGIVVSGFEMSGAGDKLAAEASGAIEPGDELIGINGHVFEKEALINVLEMLWTAPNPVRLTFHRYMPWTCPRCTLLNDVGLTTCAACSSEVQLSRGALVKKPLASG</sequence>
<dbReference type="GO" id="GO:0004843">
    <property type="term" value="F:cysteine-type deubiquitinase activity"/>
    <property type="evidence" value="ECO:0007669"/>
    <property type="project" value="InterPro"/>
</dbReference>
<dbReference type="EMBL" id="SPLM01000037">
    <property type="protein sequence ID" value="TMW65331.1"/>
    <property type="molecule type" value="Genomic_DNA"/>
</dbReference>
<dbReference type="InterPro" id="IPR028889">
    <property type="entry name" value="USP"/>
</dbReference>
<proteinExistence type="predicted"/>
<dbReference type="PANTHER" id="PTHR22975">
    <property type="entry name" value="UBIQUITIN SPECIFIC PROTEINASE"/>
    <property type="match status" value="1"/>
</dbReference>
<evidence type="ECO:0000259" key="8">
    <source>
        <dbReference type="PROSITE" id="PS50235"/>
    </source>
</evidence>
<keyword evidence="10" id="KW-1185">Reference proteome</keyword>
<evidence type="ECO:0000256" key="6">
    <source>
        <dbReference type="SAM" id="MobiDB-lite"/>
    </source>
</evidence>
<dbReference type="InterPro" id="IPR001876">
    <property type="entry name" value="Znf_RanBP2"/>
</dbReference>
<evidence type="ECO:0008006" key="11">
    <source>
        <dbReference type="Google" id="ProtNLM"/>
    </source>
</evidence>
<evidence type="ECO:0000313" key="10">
    <source>
        <dbReference type="Proteomes" id="UP000794436"/>
    </source>
</evidence>
<accession>A0A8K1CKK6</accession>
<dbReference type="SUPFAM" id="SSF54001">
    <property type="entry name" value="Cysteine proteinases"/>
    <property type="match status" value="1"/>
</dbReference>
<feature type="domain" description="PDZ" evidence="7">
    <location>
        <begin position="612"/>
        <end position="707"/>
    </location>
</feature>
<keyword evidence="3" id="KW-0833">Ubl conjugation pathway</keyword>
<dbReference type="InterPro" id="IPR001394">
    <property type="entry name" value="Peptidase_C19_UCH"/>
</dbReference>
<evidence type="ECO:0000256" key="3">
    <source>
        <dbReference type="ARBA" id="ARBA00022786"/>
    </source>
</evidence>
<keyword evidence="2" id="KW-0863">Zinc-finger</keyword>
<dbReference type="Pfam" id="PF00595">
    <property type="entry name" value="PDZ"/>
    <property type="match status" value="1"/>
</dbReference>
<dbReference type="OrthoDB" id="205782at2759"/>
<dbReference type="GO" id="GO:0016579">
    <property type="term" value="P:protein deubiquitination"/>
    <property type="evidence" value="ECO:0007669"/>
    <property type="project" value="InterPro"/>
</dbReference>
<name>A0A8K1CKK6_PYTOL</name>
<dbReference type="InterPro" id="IPR038765">
    <property type="entry name" value="Papain-like_cys_pep_sf"/>
</dbReference>
<dbReference type="PROSITE" id="PS50235">
    <property type="entry name" value="USP_3"/>
    <property type="match status" value="1"/>
</dbReference>
<feature type="domain" description="USP" evidence="8">
    <location>
        <begin position="20"/>
        <end position="390"/>
    </location>
</feature>
<dbReference type="SUPFAM" id="SSF50156">
    <property type="entry name" value="PDZ domain-like"/>
    <property type="match status" value="1"/>
</dbReference>
<gene>
    <name evidence="9" type="ORF">Poli38472_007973</name>
</gene>
<evidence type="ECO:0000259" key="7">
    <source>
        <dbReference type="PROSITE" id="PS50106"/>
    </source>
</evidence>
<protein>
    <recommendedName>
        <fullName evidence="11">Inactive ubiquitin carboxyl-terminal hydrolase 54</fullName>
    </recommendedName>
</protein>
<keyword evidence="1" id="KW-0479">Metal-binding</keyword>
<keyword evidence="5" id="KW-0862">Zinc</keyword>
<feature type="region of interest" description="Disordered" evidence="6">
    <location>
        <begin position="418"/>
        <end position="462"/>
    </location>
</feature>
<dbReference type="InterPro" id="IPR001478">
    <property type="entry name" value="PDZ"/>
</dbReference>
<evidence type="ECO:0000313" key="9">
    <source>
        <dbReference type="EMBL" id="TMW65331.1"/>
    </source>
</evidence>
<dbReference type="SMART" id="SM00228">
    <property type="entry name" value="PDZ"/>
    <property type="match status" value="1"/>
</dbReference>
<reference evidence="9" key="1">
    <citation type="submission" date="2019-03" db="EMBL/GenBank/DDBJ databases">
        <title>Long read genome sequence of the mycoparasitic Pythium oligandrum ATCC 38472 isolated from sugarbeet rhizosphere.</title>
        <authorList>
            <person name="Gaulin E."/>
        </authorList>
    </citation>
    <scope>NUCLEOTIDE SEQUENCE</scope>
    <source>
        <strain evidence="9">ATCC 38472_TT</strain>
    </source>
</reference>
<evidence type="ECO:0000256" key="5">
    <source>
        <dbReference type="ARBA" id="ARBA00022833"/>
    </source>
</evidence>
<dbReference type="Gene3D" id="2.30.42.10">
    <property type="match status" value="1"/>
</dbReference>
<dbReference type="PROSITE" id="PS01358">
    <property type="entry name" value="ZF_RANBP2_1"/>
    <property type="match status" value="1"/>
</dbReference>
<dbReference type="GO" id="GO:0008270">
    <property type="term" value="F:zinc ion binding"/>
    <property type="evidence" value="ECO:0007669"/>
    <property type="project" value="UniProtKB-KW"/>
</dbReference>
<dbReference type="PROSITE" id="PS50106">
    <property type="entry name" value="PDZ"/>
    <property type="match status" value="1"/>
</dbReference>